<dbReference type="PANTHER" id="PTHR13809">
    <property type="entry name" value="GUANINE NUCLEOTIDE-BINDING PROTEIN GAMMA SUBUNIT"/>
    <property type="match status" value="1"/>
</dbReference>
<dbReference type="FunFam" id="4.10.260.10:FF:000001">
    <property type="entry name" value="Guanine nucleotide-binding protein subunit gamma"/>
    <property type="match status" value="1"/>
</dbReference>
<feature type="region of interest" description="Disordered" evidence="11">
    <location>
        <begin position="305"/>
        <end position="327"/>
    </location>
</feature>
<organism evidence="13 14">
    <name type="scientific">Sus scrofa</name>
    <name type="common">Pig</name>
    <dbReference type="NCBI Taxonomy" id="9823"/>
    <lineage>
        <taxon>Eukaryota</taxon>
        <taxon>Metazoa</taxon>
        <taxon>Chordata</taxon>
        <taxon>Craniata</taxon>
        <taxon>Vertebrata</taxon>
        <taxon>Euteleostomi</taxon>
        <taxon>Mammalia</taxon>
        <taxon>Eutheria</taxon>
        <taxon>Laurasiatheria</taxon>
        <taxon>Artiodactyla</taxon>
        <taxon>Suina</taxon>
        <taxon>Suidae</taxon>
        <taxon>Sus</taxon>
    </lineage>
</organism>
<dbReference type="CDD" id="cd00068">
    <property type="entry name" value="GGL"/>
    <property type="match status" value="1"/>
</dbReference>
<feature type="domain" description="G protein gamma" evidence="12">
    <location>
        <begin position="259"/>
        <end position="327"/>
    </location>
</feature>
<keyword evidence="7 9" id="KW-0449">Lipoprotein</keyword>
<keyword evidence="10" id="KW-0175">Coiled coil</keyword>
<dbReference type="SUPFAM" id="SSF48670">
    <property type="entry name" value="Transducin (heterotrimeric G protein), gamma chain"/>
    <property type="match status" value="1"/>
</dbReference>
<evidence type="ECO:0000256" key="11">
    <source>
        <dbReference type="SAM" id="MobiDB-lite"/>
    </source>
</evidence>
<evidence type="ECO:0000256" key="3">
    <source>
        <dbReference type="ARBA" id="ARBA00022475"/>
    </source>
</evidence>
<dbReference type="Gene3D" id="4.10.260.10">
    <property type="entry name" value="Transducin (heterotrimeric G protein), gamma chain"/>
    <property type="match status" value="1"/>
</dbReference>
<feature type="region of interest" description="Disordered" evidence="11">
    <location>
        <begin position="142"/>
        <end position="203"/>
    </location>
</feature>
<evidence type="ECO:0000259" key="12">
    <source>
        <dbReference type="PROSITE" id="PS50058"/>
    </source>
</evidence>
<feature type="compositionally biased region" description="Polar residues" evidence="11">
    <location>
        <begin position="179"/>
        <end position="195"/>
    </location>
</feature>
<evidence type="ECO:0000313" key="13">
    <source>
        <dbReference type="Ensembl" id="ENSSSCP00025016216.1"/>
    </source>
</evidence>
<comment type="similarity">
    <text evidence="2 9">Belongs to the G protein gamma family.</text>
</comment>
<dbReference type="InterPro" id="IPR036284">
    <property type="entry name" value="GGL_sf"/>
</dbReference>
<name>A0A8D0RGC1_PIG</name>
<dbReference type="InterPro" id="IPR001770">
    <property type="entry name" value="G-protein_gamma"/>
</dbReference>
<proteinExistence type="inferred from homology"/>
<comment type="subcellular location">
    <subcellularLocation>
        <location evidence="1 9">Cell membrane</location>
        <topology evidence="1 9">Lipid-anchor</topology>
        <orientation evidence="1 9">Cytoplasmic side</orientation>
    </subcellularLocation>
</comment>
<keyword evidence="5 9" id="KW-0472">Membrane</keyword>
<evidence type="ECO:0000256" key="1">
    <source>
        <dbReference type="ARBA" id="ARBA00004342"/>
    </source>
</evidence>
<dbReference type="SMART" id="SM01224">
    <property type="entry name" value="G_gamma"/>
    <property type="match status" value="1"/>
</dbReference>
<dbReference type="PROSITE" id="PS50058">
    <property type="entry name" value="G_PROTEIN_GAMMA"/>
    <property type="match status" value="1"/>
</dbReference>
<dbReference type="AlphaFoldDB" id="A0A8D0RGC1"/>
<accession>A0A8D0RGC1</accession>
<dbReference type="Ensembl" id="ENSSSCT00025038419.1">
    <property type="protein sequence ID" value="ENSSSCP00025016216.1"/>
    <property type="gene ID" value="ENSSSCG00025028309.1"/>
</dbReference>
<feature type="compositionally biased region" description="Low complexity" evidence="11">
    <location>
        <begin position="148"/>
        <end position="158"/>
    </location>
</feature>
<dbReference type="Pfam" id="PF00631">
    <property type="entry name" value="G-gamma"/>
    <property type="match status" value="1"/>
</dbReference>
<dbReference type="GO" id="GO:0007186">
    <property type="term" value="P:G protein-coupled receptor signaling pathway"/>
    <property type="evidence" value="ECO:0007669"/>
    <property type="project" value="InterPro"/>
</dbReference>
<dbReference type="Proteomes" id="UP000694727">
    <property type="component" value="Unplaced"/>
</dbReference>
<evidence type="ECO:0000256" key="5">
    <source>
        <dbReference type="ARBA" id="ARBA00023136"/>
    </source>
</evidence>
<evidence type="ECO:0000313" key="14">
    <source>
        <dbReference type="Proteomes" id="UP000694727"/>
    </source>
</evidence>
<keyword evidence="3 9" id="KW-1003">Cell membrane</keyword>
<keyword evidence="8" id="KW-0636">Prenylation</keyword>
<evidence type="ECO:0000256" key="6">
    <source>
        <dbReference type="ARBA" id="ARBA00023224"/>
    </source>
</evidence>
<protein>
    <recommendedName>
        <fullName evidence="9">Guanine nucleotide-binding protein subunit gamma</fullName>
    </recommendedName>
</protein>
<dbReference type="PRINTS" id="PR00321">
    <property type="entry name" value="GPROTEING"/>
</dbReference>
<evidence type="ECO:0000256" key="4">
    <source>
        <dbReference type="ARBA" id="ARBA00022481"/>
    </source>
</evidence>
<evidence type="ECO:0000256" key="7">
    <source>
        <dbReference type="ARBA" id="ARBA00023288"/>
    </source>
</evidence>
<dbReference type="InterPro" id="IPR015898">
    <property type="entry name" value="G-protein_gamma-like_dom"/>
</dbReference>
<feature type="coiled-coil region" evidence="10">
    <location>
        <begin position="266"/>
        <end position="300"/>
    </location>
</feature>
<dbReference type="SMART" id="SM00224">
    <property type="entry name" value="GGL"/>
    <property type="match status" value="1"/>
</dbReference>
<dbReference type="GO" id="GO:0031681">
    <property type="term" value="F:G-protein beta-subunit binding"/>
    <property type="evidence" value="ECO:0007669"/>
    <property type="project" value="InterPro"/>
</dbReference>
<evidence type="ECO:0000256" key="9">
    <source>
        <dbReference type="RuleBase" id="RU004973"/>
    </source>
</evidence>
<evidence type="ECO:0000256" key="10">
    <source>
        <dbReference type="SAM" id="Coils"/>
    </source>
</evidence>
<dbReference type="GO" id="GO:0005834">
    <property type="term" value="C:heterotrimeric G-protein complex"/>
    <property type="evidence" value="ECO:0007669"/>
    <property type="project" value="InterPro"/>
</dbReference>
<sequence>MPFIKFRKWPASYKKCSHPYALFIPKFVNLLQAFNRLAVCTSTEAVGVSGITAQFHFPLGPFLKRPHFPQKNMYELGESYTLCIFETLGEVKGRYFLQGSVLLLLTSQTKPGCDLGTKKKKKKKGTKSKTFVVSPGKWKWASSAPTLGSSPGRSSAGVAGSGAGERHPRGRAHGLTISAAPQTEPSLDSLGQASRGSGDLRKSPELLRPWDARQSPPAQAGCASSAVISGGARVCHPSRRSTSRAAPVAGSGVKMPALHIEDLPEKEKLKMEVEQLRKEVKLQRQQVSKCSEEIKNYIEERSGEDPLVKGIPEDKNPFKEKGSCIIS</sequence>
<reference evidence="13" key="1">
    <citation type="submission" date="2025-08" db="UniProtKB">
        <authorList>
            <consortium name="Ensembl"/>
        </authorList>
    </citation>
    <scope>IDENTIFICATION</scope>
</reference>
<keyword evidence="4" id="KW-0488">Methylation</keyword>
<keyword evidence="6 9" id="KW-0807">Transducer</keyword>
<comment type="subunit">
    <text evidence="9">G proteins are composed of 3 units; alpha, beta and gamma.</text>
</comment>
<evidence type="ECO:0000256" key="8">
    <source>
        <dbReference type="ARBA" id="ARBA00023289"/>
    </source>
</evidence>
<comment type="function">
    <text evidence="9">Guanine nucleotide-binding proteins (G proteins) are involved as a modulator or transducer in various transmembrane signaling systems. The beta and gamma chains are required for the GTPase activity, for replacement of GDP by GTP, and for G protein-effector interaction.</text>
</comment>
<evidence type="ECO:0000256" key="2">
    <source>
        <dbReference type="ARBA" id="ARBA00007431"/>
    </source>
</evidence>